<dbReference type="SUPFAM" id="SSF52075">
    <property type="entry name" value="Outer arm dynein light chain 1"/>
    <property type="match status" value="1"/>
</dbReference>
<dbReference type="PANTHER" id="PTHR45973">
    <property type="entry name" value="PROTEIN PHOSPHATASE 1 REGULATORY SUBUNIT SDS22-RELATED"/>
    <property type="match status" value="1"/>
</dbReference>
<protein>
    <recommendedName>
        <fullName evidence="9">Dynein assembly factor 1, axonemal</fullName>
    </recommendedName>
</protein>
<accession>A0ABP0UGY1</accession>
<evidence type="ECO:0000256" key="6">
    <source>
        <dbReference type="SAM" id="MobiDB-lite"/>
    </source>
</evidence>
<keyword evidence="4" id="KW-0969">Cilium</keyword>
<keyword evidence="5" id="KW-0966">Cell projection</keyword>
<feature type="region of interest" description="Disordered" evidence="6">
    <location>
        <begin position="694"/>
        <end position="730"/>
    </location>
</feature>
<keyword evidence="8" id="KW-1185">Reference proteome</keyword>
<keyword evidence="2" id="KW-0433">Leucine-rich repeat</keyword>
<gene>
    <name evidence="7" type="ORF">CSSPTR1EN2_LOCUS15740</name>
</gene>
<name>A0ABP0UGY1_9BRYO</name>
<evidence type="ECO:0000256" key="3">
    <source>
        <dbReference type="ARBA" id="ARBA00022737"/>
    </source>
</evidence>
<evidence type="ECO:0008006" key="9">
    <source>
        <dbReference type="Google" id="ProtNLM"/>
    </source>
</evidence>
<dbReference type="InterPro" id="IPR001611">
    <property type="entry name" value="Leu-rich_rpt"/>
</dbReference>
<evidence type="ECO:0000256" key="4">
    <source>
        <dbReference type="ARBA" id="ARBA00023069"/>
    </source>
</evidence>
<comment type="subcellular location">
    <subcellularLocation>
        <location evidence="1">Cell projection</location>
        <location evidence="1">Cilium</location>
    </subcellularLocation>
</comment>
<evidence type="ECO:0000313" key="8">
    <source>
        <dbReference type="Proteomes" id="UP001497512"/>
    </source>
</evidence>
<reference evidence="7" key="1">
    <citation type="submission" date="2024-02" db="EMBL/GenBank/DDBJ databases">
        <authorList>
            <consortium name="ELIXIR-Norway"/>
            <consortium name="Elixir Norway"/>
        </authorList>
    </citation>
    <scope>NUCLEOTIDE SEQUENCE</scope>
</reference>
<dbReference type="PROSITE" id="PS51450">
    <property type="entry name" value="LRR"/>
    <property type="match status" value="3"/>
</dbReference>
<organism evidence="7 8">
    <name type="scientific">Sphagnum troendelagicum</name>
    <dbReference type="NCBI Taxonomy" id="128251"/>
    <lineage>
        <taxon>Eukaryota</taxon>
        <taxon>Viridiplantae</taxon>
        <taxon>Streptophyta</taxon>
        <taxon>Embryophyta</taxon>
        <taxon>Bryophyta</taxon>
        <taxon>Sphagnophytina</taxon>
        <taxon>Sphagnopsida</taxon>
        <taxon>Sphagnales</taxon>
        <taxon>Sphagnaceae</taxon>
        <taxon>Sphagnum</taxon>
    </lineage>
</organism>
<evidence type="ECO:0000256" key="1">
    <source>
        <dbReference type="ARBA" id="ARBA00004138"/>
    </source>
</evidence>
<feature type="region of interest" description="Disordered" evidence="6">
    <location>
        <begin position="783"/>
        <end position="802"/>
    </location>
</feature>
<feature type="region of interest" description="Disordered" evidence="6">
    <location>
        <begin position="547"/>
        <end position="568"/>
    </location>
</feature>
<evidence type="ECO:0000313" key="7">
    <source>
        <dbReference type="EMBL" id="CAK9221006.1"/>
    </source>
</evidence>
<dbReference type="Proteomes" id="UP001497512">
    <property type="component" value="Chromosome 3"/>
</dbReference>
<evidence type="ECO:0000256" key="5">
    <source>
        <dbReference type="ARBA" id="ARBA00023273"/>
    </source>
</evidence>
<keyword evidence="3" id="KW-0677">Repeat</keyword>
<proteinExistence type="predicted"/>
<dbReference type="SMART" id="SM00365">
    <property type="entry name" value="LRR_SD22"/>
    <property type="match status" value="3"/>
</dbReference>
<dbReference type="InterPro" id="IPR032675">
    <property type="entry name" value="LRR_dom_sf"/>
</dbReference>
<dbReference type="InterPro" id="IPR050576">
    <property type="entry name" value="Cilia_flagella_integrity"/>
</dbReference>
<dbReference type="EMBL" id="OZ019895">
    <property type="protein sequence ID" value="CAK9221006.1"/>
    <property type="molecule type" value="Genomic_DNA"/>
</dbReference>
<evidence type="ECO:0000256" key="2">
    <source>
        <dbReference type="ARBA" id="ARBA00022614"/>
    </source>
</evidence>
<dbReference type="Gene3D" id="3.80.10.10">
    <property type="entry name" value="Ribonuclease Inhibitor"/>
    <property type="match status" value="2"/>
</dbReference>
<sequence>MALVMTKEWIRKQCKQNKLYQTPALNDRLYLHNQGFSVIENLEEYIEVKFLYLENNCIESLSGLKLLTRLRCLYLQKNCLRCIEHLEPLKDLDTLDLSENMLTKLEKLSCCRFLTILNVASNYLRSLDSIVHLMQCPSIIVLDLSKNKLEDGDGVLKVVKALPVLACLYLSGNPCVSTIPFYRKTIISSAPQLYHLDQKPVFWDERLYAEAWARGGTEAESEERDHVKDIREKTETLQFHAMRKLRDQNADKRMQSIEIPLLQFDNDEFYLDPVPDIQPSLPLLNPGRKPDEISKLNPVSISEDGTKDFVEPNHKIQAKLECKLTCQPETATPDVEREEVNPTHEWKVANLQLQLDGHLSRSNCHHPQSKDAMEVDFQVQPGSQCPPSPQPNPESENVLASEFETNSVIGLPVCSHQPQVQPVRDLHVQIEHEHHASQCGLYELEPDPQSESECTNNCEVEPHNEPAISRIEVNSKQLQVQSKFHTFSKLSRFQCDFQNEEQFLVEAIPKREVHIENQILADAVTLQSGAALETEPGSSTCCKFQAVSDTSPERGHDSDVVSPPYNAQATPLPVLEEDHNSAQEQTSKPKLQVKIKVDSKFDAQNKPDLQSQMDLFVNCGANHEVTCDQFLQLQFSLKHQTQITPANEPDHNSGDTIEQELVQHTRSENPAGINVELFSQQNIGVIQKWESLPPTSTDLHISDKPGHQFKGQPEAAAPSHEPQSLRESDAQRNSLFPLSFITPEAVYQINPVFEFDPKVQKSPDLEFELTQTQLNPVFELDTEDQPKCNLDGVPLPHLKNGD</sequence>
<dbReference type="PANTHER" id="PTHR45973:SF9">
    <property type="entry name" value="LEUCINE-RICH REPEAT-CONTAINING PROTEIN 46"/>
    <property type="match status" value="1"/>
</dbReference>